<dbReference type="InterPro" id="IPR027417">
    <property type="entry name" value="P-loop_NTPase"/>
</dbReference>
<dbReference type="OrthoDB" id="3237462at2"/>
<keyword evidence="3" id="KW-1185">Reference proteome</keyword>
<dbReference type="InterPro" id="IPR051396">
    <property type="entry name" value="Bact_Antivir_Def_Nuclease"/>
</dbReference>
<dbReference type="PANTHER" id="PTHR43581">
    <property type="entry name" value="ATP/GTP PHOSPHATASE"/>
    <property type="match status" value="1"/>
</dbReference>
<protein>
    <submittedName>
        <fullName evidence="2">Predicted ATP-dependent endonuclease of the OLD family, contains P-loop ATPase and TOPRIM domains</fullName>
    </submittedName>
</protein>
<dbReference type="Pfam" id="PF13304">
    <property type="entry name" value="AAA_21"/>
    <property type="match status" value="1"/>
</dbReference>
<organism evidence="2 3">
    <name type="scientific">Agrococcus jejuensis</name>
    <dbReference type="NCBI Taxonomy" id="399736"/>
    <lineage>
        <taxon>Bacteria</taxon>
        <taxon>Bacillati</taxon>
        <taxon>Actinomycetota</taxon>
        <taxon>Actinomycetes</taxon>
        <taxon>Micrococcales</taxon>
        <taxon>Microbacteriaceae</taxon>
        <taxon>Agrococcus</taxon>
    </lineage>
</organism>
<sequence>MAHLSGVRFSGYRSFGSDHPVALSGLSNVNLLAGQNNSGKSNALRVLMSVLGSNKPKTSIWDRPQMDSEHHFQFWIALPIETALQRFLSEATPRVQNWQVPDFEARARRFAARVAAVGHDQTLWIPIDGSGRVSEAALNRTVEALGYDPDADTLGSVLTGTHGGSQESQLKRALHSLIGPAPELPTAHLVEATRAISDLSDSEPDLNGTSIKKRLLALQNPTSTNLEDRAQFGKIQDFVRAVLEDESVTIDIPYDTSTIHVTRNGRTLPIEHLGTGVHEVVILAAAATVVSGSVLCIEEPEVHLHPLLQRKLLRYLASHTDNQYFIATHSAQMLDSELGAVFHFTHDKTVTTVRRVGSARERAAVCADLGYRPSDLVQSNAVLWVEGPSDRIYLKHWIEKLAPSEFVEGVHYSIMFYGGSLLSELSPLDASEVQDFISLRNLNRYMAILIDSDKRRQRAPINATKRRVVDALERDPKTGMAWVSAGYTIENYVPSDVLEAAIRSAHPSVSRRALAPAERWSDPLSKDRLGLRASKVAIAKEAVTGWGDDWPFDLKKQVNRILSLIRLANLGA</sequence>
<evidence type="ECO:0000313" key="3">
    <source>
        <dbReference type="Proteomes" id="UP000198822"/>
    </source>
</evidence>
<dbReference type="InterPro" id="IPR003959">
    <property type="entry name" value="ATPase_AAA_core"/>
</dbReference>
<evidence type="ECO:0000259" key="1">
    <source>
        <dbReference type="Pfam" id="PF13304"/>
    </source>
</evidence>
<dbReference type="GO" id="GO:0004519">
    <property type="term" value="F:endonuclease activity"/>
    <property type="evidence" value="ECO:0007669"/>
    <property type="project" value="UniProtKB-KW"/>
</dbReference>
<dbReference type="EMBL" id="LT629695">
    <property type="protein sequence ID" value="SDH16342.1"/>
    <property type="molecule type" value="Genomic_DNA"/>
</dbReference>
<dbReference type="AlphaFoldDB" id="A0A1G8A5W1"/>
<gene>
    <name evidence="2" type="ORF">SAMN04489720_0261</name>
</gene>
<evidence type="ECO:0000313" key="2">
    <source>
        <dbReference type="EMBL" id="SDH16342.1"/>
    </source>
</evidence>
<dbReference type="SUPFAM" id="SSF52540">
    <property type="entry name" value="P-loop containing nucleoside triphosphate hydrolases"/>
    <property type="match status" value="1"/>
</dbReference>
<dbReference type="GO" id="GO:0016887">
    <property type="term" value="F:ATP hydrolysis activity"/>
    <property type="evidence" value="ECO:0007669"/>
    <property type="project" value="InterPro"/>
</dbReference>
<name>A0A1G8A5W1_9MICO</name>
<keyword evidence="2" id="KW-0540">Nuclease</keyword>
<accession>A0A1G8A5W1</accession>
<keyword evidence="2" id="KW-0255">Endonuclease</keyword>
<proteinExistence type="predicted"/>
<dbReference type="STRING" id="399736.SAMN04489720_0261"/>
<keyword evidence="2" id="KW-0378">Hydrolase</keyword>
<reference evidence="3" key="1">
    <citation type="submission" date="2016-10" db="EMBL/GenBank/DDBJ databases">
        <authorList>
            <person name="Varghese N."/>
            <person name="Submissions S."/>
        </authorList>
    </citation>
    <scope>NUCLEOTIDE SEQUENCE [LARGE SCALE GENOMIC DNA]</scope>
    <source>
        <strain evidence="3">DSM 22002</strain>
    </source>
</reference>
<dbReference type="Proteomes" id="UP000198822">
    <property type="component" value="Chromosome I"/>
</dbReference>
<dbReference type="PANTHER" id="PTHR43581:SF4">
    <property type="entry name" value="ATP_GTP PHOSPHATASE"/>
    <property type="match status" value="1"/>
</dbReference>
<dbReference type="RefSeq" id="WP_092501746.1">
    <property type="nucleotide sequence ID" value="NZ_LT629695.1"/>
</dbReference>
<feature type="domain" description="ATPase AAA-type core" evidence="1">
    <location>
        <begin position="210"/>
        <end position="334"/>
    </location>
</feature>
<dbReference type="Gene3D" id="3.40.50.300">
    <property type="entry name" value="P-loop containing nucleotide triphosphate hydrolases"/>
    <property type="match status" value="2"/>
</dbReference>
<dbReference type="GO" id="GO:0005524">
    <property type="term" value="F:ATP binding"/>
    <property type="evidence" value="ECO:0007669"/>
    <property type="project" value="InterPro"/>
</dbReference>